<comment type="similarity">
    <text evidence="1">Belongs to the glycosyltransferase 2 family.</text>
</comment>
<dbReference type="PANTHER" id="PTHR43179:SF12">
    <property type="entry name" value="GALACTOFURANOSYLTRANSFERASE GLFT2"/>
    <property type="match status" value="1"/>
</dbReference>
<sequence length="565" mass="63003">MRAFMKNARFEEIALLRGSGLLDAQWLASSLGIEGAAGVPLEFLYLDSQQYWGAATSPLFDGRYYLDQGADLVAAGVNPLLHYVTHGFFEGRSPSPVIDLDHVLEQIEPGAAAWDRQRKADCLRRYGGLRELLISIDADPCAFFDNSIYRACLREHGLDAGDIPLEHYLRCRGRLDGVYLECASLASMPYYMSVNPDLAAADVVPLAHLIHYGLAEGRRFSPSPRVSAAFLANSAHLSGNEALRGLKGFIIGTRGSGRLAGPAWPTPYAKRRLPALAHAAAPERRSAFVGVVLYRNSDEELRRLEASIRNEVKSNADCRIDWAYFANDAENVPRYRALLGDRVEAAADAANLGFGRAHNHLMRRCFAEDRLYIGANPDGYFTPGCVRALMDFSDYHGDQALVEAMAAPIDHPKWHDPVTLDTPWVSGACFALPRRLWSEVGGFDERIHLYCEDVDLSWRVRLIGGLLKICPAARFVHDVTPRFDAAVDEQRERDRRCSMLAGGYYLARKWGDREQAQRLREEYAGMVGRERLGTLPEPEVEIDPAVARKVADFSQARFAPSRFWS</sequence>
<keyword evidence="3" id="KW-0808">Transferase</keyword>
<accession>A0A3N2RIZ3</accession>
<gene>
    <name evidence="4" type="ORF">D9T17_09045</name>
</gene>
<dbReference type="EMBL" id="RCTY01000022">
    <property type="protein sequence ID" value="ROU07440.1"/>
    <property type="molecule type" value="Genomic_DNA"/>
</dbReference>
<dbReference type="AlphaFoldDB" id="A0A3N2RIZ3"/>
<evidence type="ECO:0000313" key="5">
    <source>
        <dbReference type="Proteomes" id="UP000275910"/>
    </source>
</evidence>
<dbReference type="PANTHER" id="PTHR43179">
    <property type="entry name" value="RHAMNOSYLTRANSFERASE WBBL"/>
    <property type="match status" value="1"/>
</dbReference>
<evidence type="ECO:0000256" key="1">
    <source>
        <dbReference type="ARBA" id="ARBA00006739"/>
    </source>
</evidence>
<evidence type="ECO:0000313" key="4">
    <source>
        <dbReference type="EMBL" id="ROU07440.1"/>
    </source>
</evidence>
<dbReference type="SUPFAM" id="SSF53448">
    <property type="entry name" value="Nucleotide-diphospho-sugar transferases"/>
    <property type="match status" value="1"/>
</dbReference>
<organism evidence="4 5">
    <name type="scientific">Lysobacter enzymogenes</name>
    <dbReference type="NCBI Taxonomy" id="69"/>
    <lineage>
        <taxon>Bacteria</taxon>
        <taxon>Pseudomonadati</taxon>
        <taxon>Pseudomonadota</taxon>
        <taxon>Gammaproteobacteria</taxon>
        <taxon>Lysobacterales</taxon>
        <taxon>Lysobacteraceae</taxon>
        <taxon>Lysobacter</taxon>
    </lineage>
</organism>
<comment type="caution">
    <text evidence="4">The sequence shown here is derived from an EMBL/GenBank/DDBJ whole genome shotgun (WGS) entry which is preliminary data.</text>
</comment>
<evidence type="ECO:0008006" key="6">
    <source>
        <dbReference type="Google" id="ProtNLM"/>
    </source>
</evidence>
<proteinExistence type="inferred from homology"/>
<dbReference type="GO" id="GO:0016757">
    <property type="term" value="F:glycosyltransferase activity"/>
    <property type="evidence" value="ECO:0007669"/>
    <property type="project" value="UniProtKB-KW"/>
</dbReference>
<dbReference type="Proteomes" id="UP000275910">
    <property type="component" value="Unassembled WGS sequence"/>
</dbReference>
<name>A0A3N2RIZ3_LYSEN</name>
<dbReference type="Gene3D" id="3.90.550.10">
    <property type="entry name" value="Spore Coat Polysaccharide Biosynthesis Protein SpsA, Chain A"/>
    <property type="match status" value="1"/>
</dbReference>
<keyword evidence="2" id="KW-0328">Glycosyltransferase</keyword>
<dbReference type="InterPro" id="IPR029044">
    <property type="entry name" value="Nucleotide-diphossugar_trans"/>
</dbReference>
<protein>
    <recommendedName>
        <fullName evidence="6">Glycosyltransferase</fullName>
    </recommendedName>
</protein>
<evidence type="ECO:0000256" key="2">
    <source>
        <dbReference type="ARBA" id="ARBA00022676"/>
    </source>
</evidence>
<reference evidence="4 5" key="1">
    <citation type="submission" date="2018-10" db="EMBL/GenBank/DDBJ databases">
        <title>The genome of Lysobacter enzymogenes OH11.</title>
        <authorList>
            <person name="Liu F."/>
            <person name="Zhao Y."/>
            <person name="Qian G."/>
            <person name="Chen Y."/>
            <person name="Xu H."/>
        </authorList>
    </citation>
    <scope>NUCLEOTIDE SEQUENCE [LARGE SCALE GENOMIC DNA]</scope>
    <source>
        <strain evidence="4 5">OH11</strain>
    </source>
</reference>
<evidence type="ECO:0000256" key="3">
    <source>
        <dbReference type="ARBA" id="ARBA00022679"/>
    </source>
</evidence>